<name>A0A0D8Y284_DICVI</name>
<dbReference type="STRING" id="29172.A0A0D8Y284"/>
<sequence>MKQTYEDICIGITGHEMLITGVAMFKQYHNRGQQWHEEKRNGRNSERVYPSFPSRTFPNHYTIVTGLYPESHGIVDNNVYDAKLSDTIESMKNTRKNGFGMFINVMAAEQRASSGQDVPTISQACTTEFSIILALFILGLQPDITLPYNKDLPFRNRFDMIVNWLLLPQKLRPGLITAYIDEPDSAGHYQMDDTDIKSKLSQIDNRLWYLLERLRNVDILRCVNLAIVSDHDSVEWFQNIAKKNGYGSKSEECVI</sequence>
<dbReference type="Gene3D" id="3.40.720.10">
    <property type="entry name" value="Alkaline Phosphatase, subunit A"/>
    <property type="match status" value="1"/>
</dbReference>
<keyword evidence="2" id="KW-1185">Reference proteome</keyword>
<reference evidence="1 2" key="1">
    <citation type="submission" date="2013-11" db="EMBL/GenBank/DDBJ databases">
        <title>Draft genome of the bovine lungworm Dictyocaulus viviparus.</title>
        <authorList>
            <person name="Mitreva M."/>
        </authorList>
    </citation>
    <scope>NUCLEOTIDE SEQUENCE [LARGE SCALE GENOMIC DNA]</scope>
    <source>
        <strain evidence="1 2">HannoverDv2000</strain>
    </source>
</reference>
<dbReference type="SUPFAM" id="SSF53649">
    <property type="entry name" value="Alkaline phosphatase-like"/>
    <property type="match status" value="1"/>
</dbReference>
<gene>
    <name evidence="1" type="ORF">DICVIV_03667</name>
</gene>
<evidence type="ECO:0000313" key="1">
    <source>
        <dbReference type="EMBL" id="KJH50159.1"/>
    </source>
</evidence>
<protein>
    <submittedName>
        <fullName evidence="1">Type I phosphodiesterase / nucleotide pyrophosphatase</fullName>
    </submittedName>
</protein>
<dbReference type="AlphaFoldDB" id="A0A0D8Y284"/>
<accession>A0A0D8Y284</accession>
<proteinExistence type="predicted"/>
<dbReference type="EMBL" id="KN716213">
    <property type="protein sequence ID" value="KJH50159.1"/>
    <property type="molecule type" value="Genomic_DNA"/>
</dbReference>
<dbReference type="CDD" id="cd16018">
    <property type="entry name" value="Enpp"/>
    <property type="match status" value="1"/>
</dbReference>
<dbReference type="PANTHER" id="PTHR10151">
    <property type="entry name" value="ECTONUCLEOTIDE PYROPHOSPHATASE/PHOSPHODIESTERASE"/>
    <property type="match status" value="1"/>
</dbReference>
<evidence type="ECO:0000313" key="2">
    <source>
        <dbReference type="Proteomes" id="UP000053766"/>
    </source>
</evidence>
<dbReference type="InterPro" id="IPR002591">
    <property type="entry name" value="Phosphodiest/P_Trfase"/>
</dbReference>
<dbReference type="Proteomes" id="UP000053766">
    <property type="component" value="Unassembled WGS sequence"/>
</dbReference>
<reference evidence="2" key="2">
    <citation type="journal article" date="2016" name="Sci. Rep.">
        <title>Dictyocaulus viviparus genome, variome and transcriptome elucidate lungworm biology and support future intervention.</title>
        <authorList>
            <person name="McNulty S.N."/>
            <person name="Strube C."/>
            <person name="Rosa B.A."/>
            <person name="Martin J.C."/>
            <person name="Tyagi R."/>
            <person name="Choi Y.J."/>
            <person name="Wang Q."/>
            <person name="Hallsworth Pepin K."/>
            <person name="Zhang X."/>
            <person name="Ozersky P."/>
            <person name="Wilson R.K."/>
            <person name="Sternberg P.W."/>
            <person name="Gasser R.B."/>
            <person name="Mitreva M."/>
        </authorList>
    </citation>
    <scope>NUCLEOTIDE SEQUENCE [LARGE SCALE GENOMIC DNA]</scope>
    <source>
        <strain evidence="2">HannoverDv2000</strain>
    </source>
</reference>
<dbReference type="GO" id="GO:0016529">
    <property type="term" value="C:sarcoplasmic reticulum"/>
    <property type="evidence" value="ECO:0007669"/>
    <property type="project" value="TreeGrafter"/>
</dbReference>
<dbReference type="OrthoDB" id="415411at2759"/>
<dbReference type="InterPro" id="IPR017850">
    <property type="entry name" value="Alkaline_phosphatase_core_sf"/>
</dbReference>
<dbReference type="GO" id="GO:0031674">
    <property type="term" value="C:I band"/>
    <property type="evidence" value="ECO:0007669"/>
    <property type="project" value="TreeGrafter"/>
</dbReference>
<dbReference type="PANTHER" id="PTHR10151:SF114">
    <property type="entry name" value="ECTONUCLEOTIDE PYROPHOSPHATASE_PHOSPHODIESTERASE C27A7.3"/>
    <property type="match status" value="1"/>
</dbReference>
<dbReference type="GO" id="GO:0055120">
    <property type="term" value="C:striated muscle dense body"/>
    <property type="evidence" value="ECO:0007669"/>
    <property type="project" value="TreeGrafter"/>
</dbReference>
<dbReference type="Pfam" id="PF01663">
    <property type="entry name" value="Phosphodiest"/>
    <property type="match status" value="1"/>
</dbReference>
<organism evidence="1 2">
    <name type="scientific">Dictyocaulus viviparus</name>
    <name type="common">Bovine lungworm</name>
    <dbReference type="NCBI Taxonomy" id="29172"/>
    <lineage>
        <taxon>Eukaryota</taxon>
        <taxon>Metazoa</taxon>
        <taxon>Ecdysozoa</taxon>
        <taxon>Nematoda</taxon>
        <taxon>Chromadorea</taxon>
        <taxon>Rhabditida</taxon>
        <taxon>Rhabditina</taxon>
        <taxon>Rhabditomorpha</taxon>
        <taxon>Strongyloidea</taxon>
        <taxon>Metastrongylidae</taxon>
        <taxon>Dictyocaulus</taxon>
    </lineage>
</organism>